<organism evidence="4 5">
    <name type="scientific">Pseudomonas pohangensis</name>
    <dbReference type="NCBI Taxonomy" id="364197"/>
    <lineage>
        <taxon>Bacteria</taxon>
        <taxon>Pseudomonadati</taxon>
        <taxon>Pseudomonadota</taxon>
        <taxon>Gammaproteobacteria</taxon>
        <taxon>Pseudomonadales</taxon>
        <taxon>Pseudomonadaceae</taxon>
        <taxon>Pseudomonas</taxon>
    </lineage>
</organism>
<dbReference type="InterPro" id="IPR007130">
    <property type="entry name" value="DAGAT"/>
</dbReference>
<dbReference type="CDD" id="cd07987">
    <property type="entry name" value="LPLAT_MGAT-like"/>
    <property type="match status" value="1"/>
</dbReference>
<evidence type="ECO:0000313" key="5">
    <source>
        <dbReference type="Proteomes" id="UP000243232"/>
    </source>
</evidence>
<dbReference type="PIRSF" id="PIRSF016753">
    <property type="entry name" value="P_lipid/glycerol_ac_tran_prd"/>
    <property type="match status" value="1"/>
</dbReference>
<dbReference type="Pfam" id="PF03982">
    <property type="entry name" value="DAGAT"/>
    <property type="match status" value="1"/>
</dbReference>
<dbReference type="SUPFAM" id="SSF69593">
    <property type="entry name" value="Glycerol-3-phosphate (1)-acyltransferase"/>
    <property type="match status" value="1"/>
</dbReference>
<evidence type="ECO:0000313" key="4">
    <source>
        <dbReference type="EMBL" id="SDU25763.1"/>
    </source>
</evidence>
<dbReference type="InterPro" id="IPR016676">
    <property type="entry name" value="P_lipid/glycerol_AcTrfase_prd"/>
</dbReference>
<dbReference type="PANTHER" id="PTHR22753">
    <property type="entry name" value="TRANSMEMBRANE PROTEIN 68"/>
    <property type="match status" value="1"/>
</dbReference>
<evidence type="ECO:0000259" key="3">
    <source>
        <dbReference type="SMART" id="SM00563"/>
    </source>
</evidence>
<reference evidence="5" key="1">
    <citation type="submission" date="2016-10" db="EMBL/GenBank/DDBJ databases">
        <authorList>
            <person name="Varghese N."/>
            <person name="Submissions S."/>
        </authorList>
    </citation>
    <scope>NUCLEOTIDE SEQUENCE [LARGE SCALE GENOMIC DNA]</scope>
    <source>
        <strain evidence="5">DSM 17875</strain>
    </source>
</reference>
<dbReference type="OrthoDB" id="7056876at2"/>
<dbReference type="GO" id="GO:0016020">
    <property type="term" value="C:membrane"/>
    <property type="evidence" value="ECO:0007669"/>
    <property type="project" value="TreeGrafter"/>
</dbReference>
<sequence>MATKAVKSKAIKSATVTRKPAVVAKKPVTRKVSTPGRATAARAAEGLYGPDPLLMQKQAGLWDWLMQYYFRLEIAGWDKLPAQPSLLIGVHSGGPLTMDAWTVNMAWWRHFQGSRTLHATAHDVLMQNKLLGRYFRRMGTISPSGESIQAAFQRGDDVILWPGGEVDAYRKWTKRDQAVLGGRKGFIRLAIRSGVPIVPVATIGGHDTLFVLSEGRGLAKLLKLKERMRVEVAPITFSMPFGVALHLLPLQHIPLPAKIRTELLEPIYLDSDPAKADDEDYVNRIYAEVESRIQAGMDRLAKKRRFPLFG</sequence>
<dbReference type="PANTHER" id="PTHR22753:SF14">
    <property type="entry name" value="MONOACYLGLYCEROL_DIACYLGLYCEROL O-ACYLTRANSFERASE"/>
    <property type="match status" value="1"/>
</dbReference>
<proteinExistence type="predicted"/>
<feature type="domain" description="Phospholipid/glycerol acyltransferase" evidence="3">
    <location>
        <begin position="85"/>
        <end position="205"/>
    </location>
</feature>
<protein>
    <submittedName>
        <fullName evidence="4">1-acyl-sn-glycerol-3-phosphate acyltransferase</fullName>
    </submittedName>
</protein>
<accession>A0A1H2H1T0</accession>
<evidence type="ECO:0000256" key="2">
    <source>
        <dbReference type="ARBA" id="ARBA00023315"/>
    </source>
</evidence>
<dbReference type="EMBL" id="LT629785">
    <property type="protein sequence ID" value="SDU25763.1"/>
    <property type="molecule type" value="Genomic_DNA"/>
</dbReference>
<name>A0A1H2H1T0_9PSED</name>
<dbReference type="InterPro" id="IPR002123">
    <property type="entry name" value="Plipid/glycerol_acylTrfase"/>
</dbReference>
<dbReference type="AlphaFoldDB" id="A0A1H2H1T0"/>
<keyword evidence="2 4" id="KW-0012">Acyltransferase</keyword>
<dbReference type="STRING" id="364197.SAMN05216296_2695"/>
<dbReference type="GO" id="GO:0008374">
    <property type="term" value="F:O-acyltransferase activity"/>
    <property type="evidence" value="ECO:0007669"/>
    <property type="project" value="InterPro"/>
</dbReference>
<dbReference type="Proteomes" id="UP000243232">
    <property type="component" value="Chromosome I"/>
</dbReference>
<keyword evidence="5" id="KW-1185">Reference proteome</keyword>
<gene>
    <name evidence="4" type="ORF">SAMN05216296_2695</name>
</gene>
<evidence type="ECO:0000256" key="1">
    <source>
        <dbReference type="ARBA" id="ARBA00022679"/>
    </source>
</evidence>
<dbReference type="SMART" id="SM00563">
    <property type="entry name" value="PlsC"/>
    <property type="match status" value="1"/>
</dbReference>
<keyword evidence="1 4" id="KW-0808">Transferase</keyword>